<name>A0A7C9L9A0_9RHOB</name>
<dbReference type="GO" id="GO:0046872">
    <property type="term" value="F:metal ion binding"/>
    <property type="evidence" value="ECO:0007669"/>
    <property type="project" value="UniProtKB-KW"/>
</dbReference>
<comment type="cofactor">
    <cofactor evidence="1">
        <name>heme</name>
        <dbReference type="ChEBI" id="CHEBI:30413"/>
    </cofactor>
</comment>
<dbReference type="Pfam" id="PF01152">
    <property type="entry name" value="Bac_globin"/>
    <property type="match status" value="1"/>
</dbReference>
<feature type="binding site" description="distal binding residue" evidence="6">
    <location>
        <position position="85"/>
    </location>
    <ligand>
        <name>heme</name>
        <dbReference type="ChEBI" id="CHEBI:30413"/>
    </ligand>
    <ligandPart>
        <name>Fe</name>
        <dbReference type="ChEBI" id="CHEBI:18248"/>
    </ligandPart>
</feature>
<organism evidence="7 8">
    <name type="scientific">Sediminimonas qiaohouensis</name>
    <dbReference type="NCBI Taxonomy" id="552061"/>
    <lineage>
        <taxon>Bacteria</taxon>
        <taxon>Pseudomonadati</taxon>
        <taxon>Pseudomonadota</taxon>
        <taxon>Alphaproteobacteria</taxon>
        <taxon>Rhodobacterales</taxon>
        <taxon>Roseobacteraceae</taxon>
        <taxon>Sediminimonas</taxon>
    </lineage>
</organism>
<keyword evidence="2" id="KW-0813">Transport</keyword>
<dbReference type="InterPro" id="IPR019795">
    <property type="entry name" value="Globin_bac-like_CS"/>
</dbReference>
<feature type="binding site" description="distal binding residue" evidence="6">
    <location>
        <position position="61"/>
    </location>
    <ligand>
        <name>heme</name>
        <dbReference type="ChEBI" id="CHEBI:30413"/>
    </ligand>
    <ligandPart>
        <name>Fe</name>
        <dbReference type="ChEBI" id="CHEBI:18248"/>
    </ligandPart>
</feature>
<reference evidence="7 8" key="1">
    <citation type="submission" date="2019-06" db="EMBL/GenBank/DDBJ databases">
        <title>Enrichment of Autotrophic Halophilic Microorganisms from Red Sea Brine Pool Using Microbial Electrosynthesis System.</title>
        <authorList>
            <person name="Alqahtani M.F."/>
            <person name="Bajracharya S."/>
            <person name="Katuri K.P."/>
            <person name="Ali M."/>
            <person name="Saikaly P.E."/>
        </authorList>
    </citation>
    <scope>NUCLEOTIDE SEQUENCE [LARGE SCALE GENOMIC DNA]</scope>
    <source>
        <strain evidence="7">MES6</strain>
    </source>
</reference>
<dbReference type="CDD" id="cd00454">
    <property type="entry name" value="TrHb1_N"/>
    <property type="match status" value="1"/>
</dbReference>
<dbReference type="GO" id="GO:0019825">
    <property type="term" value="F:oxygen binding"/>
    <property type="evidence" value="ECO:0007669"/>
    <property type="project" value="InterPro"/>
</dbReference>
<dbReference type="Proteomes" id="UP000483078">
    <property type="component" value="Unassembled WGS sequence"/>
</dbReference>
<evidence type="ECO:0000256" key="1">
    <source>
        <dbReference type="ARBA" id="ARBA00001971"/>
    </source>
</evidence>
<protein>
    <submittedName>
        <fullName evidence="7">Group 1 truncated hemoglobin</fullName>
    </submittedName>
</protein>
<keyword evidence="4 6" id="KW-0479">Metal-binding</keyword>
<evidence type="ECO:0000256" key="5">
    <source>
        <dbReference type="ARBA" id="ARBA00023004"/>
    </source>
</evidence>
<dbReference type="InterPro" id="IPR001486">
    <property type="entry name" value="Hemoglobin_trunc"/>
</dbReference>
<dbReference type="Gene3D" id="1.10.490.10">
    <property type="entry name" value="Globins"/>
    <property type="match status" value="1"/>
</dbReference>
<gene>
    <name evidence="7" type="ORF">FH759_12980</name>
</gene>
<evidence type="ECO:0000313" key="7">
    <source>
        <dbReference type="EMBL" id="MTJ05594.1"/>
    </source>
</evidence>
<dbReference type="SUPFAM" id="SSF46458">
    <property type="entry name" value="Globin-like"/>
    <property type="match status" value="1"/>
</dbReference>
<dbReference type="GO" id="GO:0015671">
    <property type="term" value="P:oxygen transport"/>
    <property type="evidence" value="ECO:0007669"/>
    <property type="project" value="InterPro"/>
</dbReference>
<keyword evidence="5 6" id="KW-0408">Iron</keyword>
<sequence length="133" mass="14691">MTTSLAEQISTVSLYERLGASAGIRRIIDGMVDAHLQNPVIQARFLPYLNEPERVEEIKQHTCTFFAVHSGGPGSYSGRSMTEAHRGMNISDTEYMAAIDDILGTMEAQGHDRETRDEVLALLNALKPEITNV</sequence>
<proteinExistence type="predicted"/>
<evidence type="ECO:0000256" key="4">
    <source>
        <dbReference type="ARBA" id="ARBA00022723"/>
    </source>
</evidence>
<dbReference type="EMBL" id="VENJ01000019">
    <property type="protein sequence ID" value="MTJ05594.1"/>
    <property type="molecule type" value="Genomic_DNA"/>
</dbReference>
<dbReference type="PROSITE" id="PS01213">
    <property type="entry name" value="GLOBIN_FAM_2"/>
    <property type="match status" value="1"/>
</dbReference>
<evidence type="ECO:0000313" key="8">
    <source>
        <dbReference type="Proteomes" id="UP000483078"/>
    </source>
</evidence>
<comment type="caution">
    <text evidence="7">The sequence shown here is derived from an EMBL/GenBank/DDBJ whole genome shotgun (WGS) entry which is preliminary data.</text>
</comment>
<evidence type="ECO:0000256" key="2">
    <source>
        <dbReference type="ARBA" id="ARBA00022448"/>
    </source>
</evidence>
<dbReference type="RefSeq" id="WP_273250417.1">
    <property type="nucleotide sequence ID" value="NZ_VENJ01000019.1"/>
</dbReference>
<dbReference type="GO" id="GO:0020037">
    <property type="term" value="F:heme binding"/>
    <property type="evidence" value="ECO:0007669"/>
    <property type="project" value="InterPro"/>
</dbReference>
<evidence type="ECO:0000256" key="3">
    <source>
        <dbReference type="ARBA" id="ARBA00022617"/>
    </source>
</evidence>
<dbReference type="AlphaFoldDB" id="A0A7C9L9A0"/>
<dbReference type="InterPro" id="IPR012292">
    <property type="entry name" value="Globin/Proto"/>
</dbReference>
<dbReference type="InterPro" id="IPR009050">
    <property type="entry name" value="Globin-like_sf"/>
</dbReference>
<accession>A0A7C9L9A0</accession>
<keyword evidence="3 6" id="KW-0349">Heme</keyword>
<evidence type="ECO:0000256" key="6">
    <source>
        <dbReference type="PIRSR" id="PIRSR601486-1"/>
    </source>
</evidence>